<evidence type="ECO:0000313" key="2">
    <source>
        <dbReference type="Proteomes" id="UP000286990"/>
    </source>
</evidence>
<proteinExistence type="predicted"/>
<organism evidence="1 2">
    <name type="scientific">Maribacter algicola</name>
    <dbReference type="NCBI Taxonomy" id="2498892"/>
    <lineage>
        <taxon>Bacteria</taxon>
        <taxon>Pseudomonadati</taxon>
        <taxon>Bacteroidota</taxon>
        <taxon>Flavobacteriia</taxon>
        <taxon>Flavobacteriales</taxon>
        <taxon>Flavobacteriaceae</taxon>
        <taxon>Maribacter</taxon>
    </lineage>
</organism>
<gene>
    <name evidence="1" type="ORF">DZC72_04755</name>
</gene>
<dbReference type="EMBL" id="QUSX01000001">
    <property type="protein sequence ID" value="RRQ49899.1"/>
    <property type="molecule type" value="Genomic_DNA"/>
</dbReference>
<accession>A0A3R8Q598</accession>
<dbReference type="Proteomes" id="UP000286990">
    <property type="component" value="Unassembled WGS sequence"/>
</dbReference>
<keyword evidence="2" id="KW-1185">Reference proteome</keyword>
<reference evidence="2" key="1">
    <citation type="submission" date="2018-12" db="EMBL/GenBank/DDBJ databases">
        <title>Maribacter lutimaris sp. nov., isolated from marine sediment.</title>
        <authorList>
            <person name="Kim K.K."/>
        </authorList>
    </citation>
    <scope>NUCLEOTIDE SEQUENCE [LARGE SCALE GENOMIC DNA]</scope>
    <source>
        <strain evidence="2">PoM-212</strain>
    </source>
</reference>
<protein>
    <submittedName>
        <fullName evidence="1">Uncharacterized protein</fullName>
    </submittedName>
</protein>
<dbReference type="AlphaFoldDB" id="A0A3R8Q598"/>
<sequence>MVDLKGLVYYKSRNVVFLIFFHFVTLSAQNDIQSNNLFSVQPPLPLQLSYTNKQIKKETNKEKGIHTNLLYKQGENWDTVPISLRARGNFRRNTCYFTPLKVYFKRGGTQNTPFEDHKNIKIVLPCLLEDRSNDDVLKEYLAYKMYELLSPIHFKTRLATLDYTDTRGEKEELHPLAMFLNDSNKVLYNGEEAWAARKPKNHTLLTILIEDDKVVAKRNDAKVLERFVHPLNQEETISTTNAFFQFMIGNTDFSTAYSHNQKLIFKEGKSYPIPYDFDMSGLVNASYAVVSNINNTSLEIDKVTERQYRGFKRNTALFEDTRKHFLSQESEILKILEAHKPLFKEVKSYETAHDFISDFFAILKNDLRFQNEIVEIAREK</sequence>
<evidence type="ECO:0000313" key="1">
    <source>
        <dbReference type="EMBL" id="RRQ49899.1"/>
    </source>
</evidence>
<comment type="caution">
    <text evidence="1">The sequence shown here is derived from an EMBL/GenBank/DDBJ whole genome shotgun (WGS) entry which is preliminary data.</text>
</comment>
<name>A0A3R8Q598_9FLAO</name>